<dbReference type="SUPFAM" id="SSF51445">
    <property type="entry name" value="(Trans)glycosidases"/>
    <property type="match status" value="1"/>
</dbReference>
<keyword evidence="1 3" id="KW-0378">Hydrolase</keyword>
<keyword evidence="7" id="KW-1185">Reference proteome</keyword>
<dbReference type="InterPro" id="IPR001223">
    <property type="entry name" value="Glyco_hydro18_cat"/>
</dbReference>
<evidence type="ECO:0000256" key="1">
    <source>
        <dbReference type="ARBA" id="ARBA00022801"/>
    </source>
</evidence>
<dbReference type="SMART" id="SM00636">
    <property type="entry name" value="Glyco_18"/>
    <property type="match status" value="1"/>
</dbReference>
<dbReference type="GeneID" id="111246266"/>
<dbReference type="Gene3D" id="3.10.50.10">
    <property type="match status" value="1"/>
</dbReference>
<dbReference type="PROSITE" id="PS51910">
    <property type="entry name" value="GH18_2"/>
    <property type="match status" value="1"/>
</dbReference>
<dbReference type="InterPro" id="IPR017853">
    <property type="entry name" value="GH"/>
</dbReference>
<dbReference type="Gene3D" id="3.20.20.80">
    <property type="entry name" value="Glycosidases"/>
    <property type="match status" value="1"/>
</dbReference>
<dbReference type="KEGG" id="vde:111246266"/>
<dbReference type="EnsemblMetazoa" id="XM_022795562">
    <property type="protein sequence ID" value="XP_022651297"/>
    <property type="gene ID" value="LOC111246266"/>
</dbReference>
<feature type="domain" description="GH18" evidence="5">
    <location>
        <begin position="28"/>
        <end position="378"/>
    </location>
</feature>
<proteinExistence type="inferred from homology"/>
<dbReference type="InterPro" id="IPR001579">
    <property type="entry name" value="Glyco_hydro_18_chit_AS"/>
</dbReference>
<reference evidence="6" key="1">
    <citation type="submission" date="2021-01" db="UniProtKB">
        <authorList>
            <consortium name="EnsemblMetazoa"/>
        </authorList>
    </citation>
    <scope>IDENTIFICATION</scope>
</reference>
<dbReference type="PROSITE" id="PS01095">
    <property type="entry name" value="GH18_1"/>
    <property type="match status" value="1"/>
</dbReference>
<dbReference type="PANTHER" id="PTHR11177:SF390">
    <property type="entry name" value="CHITINASE 11"/>
    <property type="match status" value="1"/>
</dbReference>
<evidence type="ECO:0000256" key="2">
    <source>
        <dbReference type="ARBA" id="ARBA00023295"/>
    </source>
</evidence>
<dbReference type="AlphaFoldDB" id="A0A7M7MC53"/>
<dbReference type="InParanoid" id="A0A7M7MC53"/>
<dbReference type="RefSeq" id="XP_022651297.1">
    <property type="nucleotide sequence ID" value="XM_022795562.1"/>
</dbReference>
<dbReference type="GO" id="GO:0005975">
    <property type="term" value="P:carbohydrate metabolic process"/>
    <property type="evidence" value="ECO:0007669"/>
    <property type="project" value="InterPro"/>
</dbReference>
<protein>
    <recommendedName>
        <fullName evidence="5">GH18 domain-containing protein</fullName>
    </recommendedName>
</protein>
<dbReference type="PANTHER" id="PTHR11177">
    <property type="entry name" value="CHITINASE"/>
    <property type="match status" value="1"/>
</dbReference>
<dbReference type="SUPFAM" id="SSF54556">
    <property type="entry name" value="Chitinase insertion domain"/>
    <property type="match status" value="1"/>
</dbReference>
<evidence type="ECO:0000259" key="5">
    <source>
        <dbReference type="PROSITE" id="PS51910"/>
    </source>
</evidence>
<evidence type="ECO:0000256" key="3">
    <source>
        <dbReference type="RuleBase" id="RU000489"/>
    </source>
</evidence>
<comment type="similarity">
    <text evidence="4">Belongs to the glycosyl hydrolase 18 family.</text>
</comment>
<dbReference type="InterPro" id="IPR050314">
    <property type="entry name" value="Glycosyl_Hydrlase_18"/>
</dbReference>
<dbReference type="OMA" id="CQVIADG"/>
<dbReference type="GO" id="GO:0005576">
    <property type="term" value="C:extracellular region"/>
    <property type="evidence" value="ECO:0007669"/>
    <property type="project" value="TreeGrafter"/>
</dbReference>
<dbReference type="InterPro" id="IPR029070">
    <property type="entry name" value="Chitinase_insertion_sf"/>
</dbReference>
<dbReference type="Pfam" id="PF00704">
    <property type="entry name" value="Glyco_hydro_18"/>
    <property type="match status" value="1"/>
</dbReference>
<dbReference type="GO" id="GO:0004568">
    <property type="term" value="F:chitinase activity"/>
    <property type="evidence" value="ECO:0007669"/>
    <property type="project" value="TreeGrafter"/>
</dbReference>
<evidence type="ECO:0000256" key="4">
    <source>
        <dbReference type="RuleBase" id="RU004453"/>
    </source>
</evidence>
<name>A0A7M7MC53_VARDE</name>
<dbReference type="InterPro" id="IPR011583">
    <property type="entry name" value="Chitinase_II/V-like_cat"/>
</dbReference>
<sequence>MELSQLSQMKLDDSLSTDTGSEMCCDDRIIVSYYRWLQNGLKPEKIDVSLITHLILGFCVVKDDGTIGEGETHGERSYSAVVALKKKNPKLKVLISVGGGGNHAGFVSMVKNDDLLNRFVNSAVSLIEQHSLDGLDLDWEFPSGSREKTRFVVLLEHLRDAFDKHPMRPILTVAVPAQSPLVNSGYDVPKIAKTVDLVLIMTYDLHMYKWYLPFTGHNAPLMPGKKEFCYFKTLNIRYSAKMWAKRGVPKKKLVVGVPTYGLTWKLLFKWWRGSWAPAVGIGPNGGYTSYPKVLNMLSTNSGRAKWDKISHTPYVITSDKTWISYDDQDSIRAKVKFIREAQYAGVMCFSLNCDDWGGECGRENFPLHKTIHSELLLTDRL</sequence>
<dbReference type="OrthoDB" id="10066324at2759"/>
<dbReference type="GO" id="GO:0008061">
    <property type="term" value="F:chitin binding"/>
    <property type="evidence" value="ECO:0007669"/>
    <property type="project" value="InterPro"/>
</dbReference>
<evidence type="ECO:0000313" key="6">
    <source>
        <dbReference type="EnsemblMetazoa" id="XP_022651297"/>
    </source>
</evidence>
<dbReference type="GO" id="GO:0006032">
    <property type="term" value="P:chitin catabolic process"/>
    <property type="evidence" value="ECO:0007669"/>
    <property type="project" value="TreeGrafter"/>
</dbReference>
<keyword evidence="2 3" id="KW-0326">Glycosidase</keyword>
<dbReference type="Proteomes" id="UP000594260">
    <property type="component" value="Unplaced"/>
</dbReference>
<accession>A0A7M7MC53</accession>
<evidence type="ECO:0000313" key="7">
    <source>
        <dbReference type="Proteomes" id="UP000594260"/>
    </source>
</evidence>
<organism evidence="6 7">
    <name type="scientific">Varroa destructor</name>
    <name type="common">Honeybee mite</name>
    <dbReference type="NCBI Taxonomy" id="109461"/>
    <lineage>
        <taxon>Eukaryota</taxon>
        <taxon>Metazoa</taxon>
        <taxon>Ecdysozoa</taxon>
        <taxon>Arthropoda</taxon>
        <taxon>Chelicerata</taxon>
        <taxon>Arachnida</taxon>
        <taxon>Acari</taxon>
        <taxon>Parasitiformes</taxon>
        <taxon>Mesostigmata</taxon>
        <taxon>Gamasina</taxon>
        <taxon>Dermanyssoidea</taxon>
        <taxon>Varroidae</taxon>
        <taxon>Varroa</taxon>
    </lineage>
</organism>